<dbReference type="Gene3D" id="3.30.559.10">
    <property type="entry name" value="Chloramphenicol acetyltransferase-like domain"/>
    <property type="match status" value="1"/>
</dbReference>
<dbReference type="Proteomes" id="UP000432015">
    <property type="component" value="Unassembled WGS sequence"/>
</dbReference>
<dbReference type="RefSeq" id="WP_156220795.1">
    <property type="nucleotide sequence ID" value="NZ_WOFH01000015.1"/>
</dbReference>
<dbReference type="Gene3D" id="3.30.559.30">
    <property type="entry name" value="Nonribosomal peptide synthetase, condensation domain"/>
    <property type="match status" value="1"/>
</dbReference>
<dbReference type="GO" id="GO:0005737">
    <property type="term" value="C:cytoplasm"/>
    <property type="evidence" value="ECO:0007669"/>
    <property type="project" value="TreeGrafter"/>
</dbReference>
<dbReference type="AlphaFoldDB" id="A0A7K1LB13"/>
<name>A0A7K1LB13_9ACTN</name>
<feature type="region of interest" description="Disordered" evidence="1">
    <location>
        <begin position="1"/>
        <end position="21"/>
    </location>
</feature>
<gene>
    <name evidence="3" type="ORF">GNZ18_34285</name>
</gene>
<evidence type="ECO:0000313" key="4">
    <source>
        <dbReference type="Proteomes" id="UP000432015"/>
    </source>
</evidence>
<evidence type="ECO:0000259" key="2">
    <source>
        <dbReference type="Pfam" id="PF00668"/>
    </source>
</evidence>
<sequence length="453" mass="50118">MPQHERPANPHPIVHSPRPPEFPLSAGQERLWWHDRFDATGKRQDHVTEGWRVPGPVDHQVLSTALAGLVQRHEILRTRFVRRPDGTPAQRVDKDATVPVIRAGAHPEDAVRQATAEPFDLSAPPLLRVVIAELDDHDTGVLLVLHHIITDRWSMDVIARDLFELYAAARAERTPRLPALAVQYGDYALWQRRLLESDLVRPRSLYWKRALAGYRRPGPPADRSHPAANETLGRETTVELSAESNAALTRMAWRARASPAIVVTAALCAALGAMTDRTDVVIGAIVSDRPRPDLQEVVGCFLNTVALRVDLSPNTLSFCELVQRTRDVWGSAHANQDVPFEHLAAALEVGPNAEHDPIFEMLVNHGGGRPGADRQPNVPPPWDPVVQDTATFELSLCTLMVNTLVTENGGLRVAFVHRPSSFDDSTTTSVAAYYVDLLERGVTAPDSPFPRRL</sequence>
<dbReference type="SUPFAM" id="SSF52777">
    <property type="entry name" value="CoA-dependent acyltransferases"/>
    <property type="match status" value="2"/>
</dbReference>
<dbReference type="GO" id="GO:0043041">
    <property type="term" value="P:amino acid activation for nonribosomal peptide biosynthetic process"/>
    <property type="evidence" value="ECO:0007669"/>
    <property type="project" value="TreeGrafter"/>
</dbReference>
<dbReference type="CDD" id="cd19531">
    <property type="entry name" value="LCL_NRPS-like"/>
    <property type="match status" value="1"/>
</dbReference>
<organism evidence="3 4">
    <name type="scientific">Actinomadura litoris</name>
    <dbReference type="NCBI Taxonomy" id="2678616"/>
    <lineage>
        <taxon>Bacteria</taxon>
        <taxon>Bacillati</taxon>
        <taxon>Actinomycetota</taxon>
        <taxon>Actinomycetes</taxon>
        <taxon>Streptosporangiales</taxon>
        <taxon>Thermomonosporaceae</taxon>
        <taxon>Actinomadura</taxon>
    </lineage>
</organism>
<dbReference type="PANTHER" id="PTHR45527:SF1">
    <property type="entry name" value="FATTY ACID SYNTHASE"/>
    <property type="match status" value="1"/>
</dbReference>
<evidence type="ECO:0000313" key="3">
    <source>
        <dbReference type="EMBL" id="MUN41621.1"/>
    </source>
</evidence>
<keyword evidence="4" id="KW-1185">Reference proteome</keyword>
<evidence type="ECO:0000256" key="1">
    <source>
        <dbReference type="SAM" id="MobiDB-lite"/>
    </source>
</evidence>
<protein>
    <recommendedName>
        <fullName evidence="2">Condensation domain-containing protein</fullName>
    </recommendedName>
</protein>
<dbReference type="EMBL" id="WOFH01000015">
    <property type="protein sequence ID" value="MUN41621.1"/>
    <property type="molecule type" value="Genomic_DNA"/>
</dbReference>
<proteinExistence type="predicted"/>
<dbReference type="GO" id="GO:0008610">
    <property type="term" value="P:lipid biosynthetic process"/>
    <property type="evidence" value="ECO:0007669"/>
    <property type="project" value="UniProtKB-ARBA"/>
</dbReference>
<feature type="domain" description="Condensation" evidence="2">
    <location>
        <begin position="22"/>
        <end position="448"/>
    </location>
</feature>
<dbReference type="InterPro" id="IPR001242">
    <property type="entry name" value="Condensation_dom"/>
</dbReference>
<feature type="region of interest" description="Disordered" evidence="1">
    <location>
        <begin position="217"/>
        <end position="237"/>
    </location>
</feature>
<dbReference type="GO" id="GO:0044550">
    <property type="term" value="P:secondary metabolite biosynthetic process"/>
    <property type="evidence" value="ECO:0007669"/>
    <property type="project" value="TreeGrafter"/>
</dbReference>
<dbReference type="PANTHER" id="PTHR45527">
    <property type="entry name" value="NONRIBOSOMAL PEPTIDE SYNTHETASE"/>
    <property type="match status" value="1"/>
</dbReference>
<reference evidence="3 4" key="1">
    <citation type="submission" date="2019-11" db="EMBL/GenBank/DDBJ databases">
        <authorList>
            <person name="Cao P."/>
        </authorList>
    </citation>
    <scope>NUCLEOTIDE SEQUENCE [LARGE SCALE GENOMIC DNA]</scope>
    <source>
        <strain evidence="3 4">NEAU-AAG5</strain>
    </source>
</reference>
<dbReference type="GO" id="GO:0031177">
    <property type="term" value="F:phosphopantetheine binding"/>
    <property type="evidence" value="ECO:0007669"/>
    <property type="project" value="TreeGrafter"/>
</dbReference>
<accession>A0A7K1LB13</accession>
<dbReference type="InterPro" id="IPR023213">
    <property type="entry name" value="CAT-like_dom_sf"/>
</dbReference>
<comment type="caution">
    <text evidence="3">The sequence shown here is derived from an EMBL/GenBank/DDBJ whole genome shotgun (WGS) entry which is preliminary data.</text>
</comment>
<dbReference type="Pfam" id="PF00668">
    <property type="entry name" value="Condensation"/>
    <property type="match status" value="1"/>
</dbReference>
<dbReference type="GO" id="GO:0003824">
    <property type="term" value="F:catalytic activity"/>
    <property type="evidence" value="ECO:0007669"/>
    <property type="project" value="InterPro"/>
</dbReference>